<dbReference type="Proteomes" id="UP000003806">
    <property type="component" value="Chromosome"/>
</dbReference>
<dbReference type="eggNOG" id="COG1112">
    <property type="taxonomic scope" value="Bacteria"/>
</dbReference>
<dbReference type="STRING" id="885272.JonanDRAFT_0868"/>
<dbReference type="InterPro" id="IPR018647">
    <property type="entry name" value="SLFN_3-like_DNA/RNA_helicase"/>
</dbReference>
<dbReference type="InterPro" id="IPR027417">
    <property type="entry name" value="P-loop_NTPase"/>
</dbReference>
<organism evidence="2 3">
    <name type="scientific">Jonquetella anthropi DSM 22815</name>
    <dbReference type="NCBI Taxonomy" id="885272"/>
    <lineage>
        <taxon>Bacteria</taxon>
        <taxon>Thermotogati</taxon>
        <taxon>Synergistota</taxon>
        <taxon>Synergistia</taxon>
        <taxon>Synergistales</taxon>
        <taxon>Dethiosulfovibrionaceae</taxon>
        <taxon>Jonquetella</taxon>
    </lineage>
</organism>
<dbReference type="RefSeq" id="WP_008522925.1">
    <property type="nucleotide sequence ID" value="NZ_CM001376.1"/>
</dbReference>
<accession>H0UKN3</accession>
<name>H0UKN3_9BACT</name>
<proteinExistence type="predicted"/>
<dbReference type="OrthoDB" id="3193269at2"/>
<reference evidence="2 3" key="1">
    <citation type="submission" date="2011-11" db="EMBL/GenBank/DDBJ databases">
        <title>The Noncontiguous Finished genome of Jonquetella anthropi DSM 22815.</title>
        <authorList>
            <consortium name="US DOE Joint Genome Institute (JGI-PGF)"/>
            <person name="Lucas S."/>
            <person name="Copeland A."/>
            <person name="Lapidus A."/>
            <person name="Glavina del Rio T."/>
            <person name="Dalin E."/>
            <person name="Tice H."/>
            <person name="Bruce D."/>
            <person name="Goodwin L."/>
            <person name="Pitluck S."/>
            <person name="Peters L."/>
            <person name="Mikhailova N."/>
            <person name="Held B."/>
            <person name="Kyrpides N."/>
            <person name="Mavromatis K."/>
            <person name="Ivanova N."/>
            <person name="Markowitz V."/>
            <person name="Cheng J.-F."/>
            <person name="Hugenholtz P."/>
            <person name="Woyke T."/>
            <person name="Wu D."/>
            <person name="Gronow S."/>
            <person name="Wellnitz S."/>
            <person name="Brambilla E."/>
            <person name="Klenk H.-P."/>
            <person name="Eisen J.A."/>
        </authorList>
    </citation>
    <scope>NUCLEOTIDE SEQUENCE [LARGE SCALE GENOMIC DNA]</scope>
    <source>
        <strain evidence="2 3">DSM 22815</strain>
    </source>
</reference>
<gene>
    <name evidence="2" type="ORF">JonanDRAFT_0868</name>
</gene>
<dbReference type="AlphaFoldDB" id="H0UKN3"/>
<evidence type="ECO:0000259" key="1">
    <source>
        <dbReference type="Pfam" id="PF09848"/>
    </source>
</evidence>
<protein>
    <recommendedName>
        <fullName evidence="1">Schlafen group 3-like DNA/RNA helicase domain-containing protein</fullName>
    </recommendedName>
</protein>
<dbReference type="Pfam" id="PF09848">
    <property type="entry name" value="SLFN-g3_helicase"/>
    <property type="match status" value="1"/>
</dbReference>
<dbReference type="HOGENOM" id="CLU_374148_0_0_0"/>
<dbReference type="EMBL" id="CM001376">
    <property type="protein sequence ID" value="EHM13242.1"/>
    <property type="molecule type" value="Genomic_DNA"/>
</dbReference>
<keyword evidence="3" id="KW-1185">Reference proteome</keyword>
<sequence length="753" mass="87217">MEIKNITTVIIYYNGQVLVNTTESEQYELITCDADVEEIGQVALKIVLGKVIDDTINDIKKFKIEEETRDDSQVTVQYFIYEPPNKTILKDNSEVSWLACDNLHQKAWRFPSELKMLTMYLMMKKAAVVATVDELMNLGRNCFVDSCTTFLKSLGFKEVKDKLVQSWRNCFSFLIRHWPQELLDNDNTEKQFPLLFEFLMPNSWCRSDVILLTEKKVIVFEFKQKDTISAEDITNDVAQVTGYAQSIMNFHRETGCKGMTVSAFLVYTNNSASLTDDVQTRVKSLLEEKKVPVLLPQTFCDAVRQELQNDVPMTDENCYKWVTSSFYPRPSLQKTTLECFQTLYPSYIKIDEIDCNEKALETINNIIIDRTESKSIIFLSGVLGWGKTSLGLKIVYDNVGLNPDCTPIFLSENTKLINSLQSMLSSEDEPEAGKSFIESLRNFNIQAKSPAALCHNVIVLHEAHWVKDNGEGITEAELLLNVGDRIAQTQGKVVVLCLIDNGQTISPDRKHGLPVWFGALRNHRDWSVYLYNADNCKNVFEQLYKTKDIDYKNLYEGLSIKRNFIDVHLWIENILTPDLKRARECYRKLCSEGFRCQVFREQDELEKAVKAVKQQDPSGQRGIILSSRFKIRLNKIWKQDNNNCFQPMEWYIEKERKLEFAVTESLAQKVELDYPIVIFCGDYYIEENKWKDASGCGDSIIKNIYRILLTRSQKELFIYFPIIEQDSQEDRLKDTWEWFCSMMRPDDEETSQA</sequence>
<evidence type="ECO:0000313" key="3">
    <source>
        <dbReference type="Proteomes" id="UP000003806"/>
    </source>
</evidence>
<dbReference type="SUPFAM" id="SSF52540">
    <property type="entry name" value="P-loop containing nucleoside triphosphate hydrolases"/>
    <property type="match status" value="1"/>
</dbReference>
<evidence type="ECO:0000313" key="2">
    <source>
        <dbReference type="EMBL" id="EHM13242.1"/>
    </source>
</evidence>
<feature type="domain" description="Schlafen group 3-like DNA/RNA helicase" evidence="1">
    <location>
        <begin position="374"/>
        <end position="721"/>
    </location>
</feature>